<sequence>MNTYNYTNLSSYLSDDIQCFVFDSISSTNDYLAQLTFCMKTQVCVTSEQTCGKGQYNRKWLSQKDTSIILSIRRVFLSRILLSGLSLVVGLALVDVLEKYGIFNLKLKWPNDLYFKDKKLAGILIENSLQGDYHSVIIGLGLNVDFNEDFQCETPWIDLKKIILIPINKLHLSKNLINKILEYLDIFESSGFDEFYNQWPKIDYLLGKQVKHTNKMQLFSGICLGINREGVLLVETQFGIKLVYSSEFLHLC</sequence>
<evidence type="ECO:0000313" key="4">
    <source>
        <dbReference type="EMBL" id="NYT52770.1"/>
    </source>
</evidence>
<evidence type="ECO:0000256" key="2">
    <source>
        <dbReference type="SAM" id="Phobius"/>
    </source>
</evidence>
<proteinExistence type="predicted"/>
<gene>
    <name evidence="4" type="ORF">H0A74_04315</name>
</gene>
<evidence type="ECO:0000259" key="3">
    <source>
        <dbReference type="PROSITE" id="PS51733"/>
    </source>
</evidence>
<dbReference type="CDD" id="cd16442">
    <property type="entry name" value="BPL"/>
    <property type="match status" value="1"/>
</dbReference>
<feature type="domain" description="BPL/LPL catalytic" evidence="3">
    <location>
        <begin position="14"/>
        <end position="188"/>
    </location>
</feature>
<comment type="caution">
    <text evidence="4">The sequence shown here is derived from an EMBL/GenBank/DDBJ whole genome shotgun (WGS) entry which is preliminary data.</text>
</comment>
<dbReference type="AlphaFoldDB" id="A0A853GD78"/>
<dbReference type="InterPro" id="IPR004143">
    <property type="entry name" value="BPL_LPL_catalytic"/>
</dbReference>
<reference evidence="4 5" key="1">
    <citation type="submission" date="2020-05" db="EMBL/GenBank/DDBJ databases">
        <title>Horizontal transmission and recombination maintain forever young bacterial symbiont genomes.</title>
        <authorList>
            <person name="Russell S.L."/>
            <person name="Pepper-Tunick E."/>
            <person name="Svedberg J."/>
            <person name="Byrne A."/>
            <person name="Ruelas Castillo J."/>
            <person name="Vollmers C."/>
            <person name="Beinart R.A."/>
            <person name="Corbett-Detig R."/>
        </authorList>
    </citation>
    <scope>NUCLEOTIDE SEQUENCE [LARGE SCALE GENOMIC DNA]</scope>
    <source>
        <strain evidence="4">Monterey_2004</strain>
    </source>
</reference>
<name>A0A853GD78_9GAMM</name>
<dbReference type="Gene3D" id="3.30.930.10">
    <property type="entry name" value="Bira Bifunctional Protein, Domain 2"/>
    <property type="match status" value="1"/>
</dbReference>
<dbReference type="EC" id="6.3.4.15" evidence="4"/>
<evidence type="ECO:0000256" key="1">
    <source>
        <dbReference type="ARBA" id="ARBA00022598"/>
    </source>
</evidence>
<keyword evidence="2" id="KW-0812">Transmembrane</keyword>
<accession>A0A853GD78</accession>
<dbReference type="PROSITE" id="PS51733">
    <property type="entry name" value="BPL_LPL_CATALYTIC"/>
    <property type="match status" value="1"/>
</dbReference>
<dbReference type="PANTHER" id="PTHR12835:SF5">
    <property type="entry name" value="BIOTIN--PROTEIN LIGASE"/>
    <property type="match status" value="1"/>
</dbReference>
<dbReference type="Gene3D" id="2.30.30.100">
    <property type="match status" value="1"/>
</dbReference>
<dbReference type="GO" id="GO:0005737">
    <property type="term" value="C:cytoplasm"/>
    <property type="evidence" value="ECO:0007669"/>
    <property type="project" value="TreeGrafter"/>
</dbReference>
<keyword evidence="2" id="KW-1133">Transmembrane helix</keyword>
<dbReference type="GO" id="GO:0004077">
    <property type="term" value="F:biotin--[biotin carboxyl-carrier protein] ligase activity"/>
    <property type="evidence" value="ECO:0007669"/>
    <property type="project" value="UniProtKB-EC"/>
</dbReference>
<protein>
    <submittedName>
        <fullName evidence="4">Biotin--[acetyl-CoA-carboxylase] ligase</fullName>
        <ecNumber evidence="4">6.3.4.15</ecNumber>
    </submittedName>
</protein>
<dbReference type="Pfam" id="PF03099">
    <property type="entry name" value="BPL_LplA_LipB"/>
    <property type="match status" value="1"/>
</dbReference>
<dbReference type="NCBIfam" id="TIGR00121">
    <property type="entry name" value="birA_ligase"/>
    <property type="match status" value="1"/>
</dbReference>
<dbReference type="InterPro" id="IPR045864">
    <property type="entry name" value="aa-tRNA-synth_II/BPL/LPL"/>
</dbReference>
<evidence type="ECO:0000313" key="5">
    <source>
        <dbReference type="Proteomes" id="UP000525329"/>
    </source>
</evidence>
<keyword evidence="1 4" id="KW-0436">Ligase</keyword>
<keyword evidence="2" id="KW-0472">Membrane</keyword>
<dbReference type="EMBL" id="JACCHU010000002">
    <property type="protein sequence ID" value="NYT52770.1"/>
    <property type="molecule type" value="Genomic_DNA"/>
</dbReference>
<dbReference type="Proteomes" id="UP000525329">
    <property type="component" value="Unassembled WGS sequence"/>
</dbReference>
<dbReference type="PANTHER" id="PTHR12835">
    <property type="entry name" value="BIOTIN PROTEIN LIGASE"/>
    <property type="match status" value="1"/>
</dbReference>
<dbReference type="SUPFAM" id="SSF55681">
    <property type="entry name" value="Class II aaRS and biotin synthetases"/>
    <property type="match status" value="1"/>
</dbReference>
<feature type="transmembrane region" description="Helical" evidence="2">
    <location>
        <begin position="76"/>
        <end position="97"/>
    </location>
</feature>
<dbReference type="InterPro" id="IPR004408">
    <property type="entry name" value="Biotin_CoA_COase_ligase"/>
</dbReference>
<organism evidence="4 5">
    <name type="scientific">Candidatus Vesicomyosocius endoextente</name>
    <dbReference type="NCBI Taxonomy" id="2738853"/>
    <lineage>
        <taxon>Bacteria</taxon>
        <taxon>Pseudomonadati</taxon>
        <taxon>Pseudomonadota</taxon>
        <taxon>Gammaproteobacteria</taxon>
        <taxon>Candidatus Pseudothioglobaceae</taxon>
        <taxon>Candidatus Vesicomyidisocius</taxon>
    </lineage>
</organism>